<evidence type="ECO:0000256" key="1">
    <source>
        <dbReference type="SAM" id="MobiDB-lite"/>
    </source>
</evidence>
<keyword evidence="2" id="KW-0472">Membrane</keyword>
<accession>A0ABU7SV69</accession>
<dbReference type="RefSeq" id="WP_331192614.1">
    <property type="nucleotide sequence ID" value="NZ_JAQSEN010000005.1"/>
</dbReference>
<gene>
    <name evidence="3" type="ORF">PS396_09200</name>
</gene>
<reference evidence="3 4" key="1">
    <citation type="submission" date="2023-02" db="EMBL/GenBank/DDBJ databases">
        <title>The predominant lactic acid bacteria and yeasts involved in the spontaneous fermentation of millet during the production of the traditional porridge Hausa koko in Ghana.</title>
        <authorList>
            <person name="Atter A."/>
            <person name="Diaz M."/>
        </authorList>
    </citation>
    <scope>NUCLEOTIDE SEQUENCE [LARGE SCALE GENOMIC DNA]</scope>
    <source>
        <strain evidence="3 4">FI11552</strain>
    </source>
</reference>
<dbReference type="EMBL" id="JAQSFA010000050">
    <property type="protein sequence ID" value="MEE6701927.1"/>
    <property type="molecule type" value="Genomic_DNA"/>
</dbReference>
<evidence type="ECO:0000313" key="3">
    <source>
        <dbReference type="EMBL" id="MEE6701927.1"/>
    </source>
</evidence>
<keyword evidence="4" id="KW-1185">Reference proteome</keyword>
<keyword evidence="2" id="KW-0812">Transmembrane</keyword>
<dbReference type="Proteomes" id="UP001335665">
    <property type="component" value="Unassembled WGS sequence"/>
</dbReference>
<feature type="compositionally biased region" description="Basic and acidic residues" evidence="1">
    <location>
        <begin position="115"/>
        <end position="126"/>
    </location>
</feature>
<comment type="caution">
    <text evidence="3">The sequence shown here is derived from an EMBL/GenBank/DDBJ whole genome shotgun (WGS) entry which is preliminary data.</text>
</comment>
<evidence type="ECO:0000313" key="4">
    <source>
        <dbReference type="Proteomes" id="UP001335665"/>
    </source>
</evidence>
<feature type="region of interest" description="Disordered" evidence="1">
    <location>
        <begin position="107"/>
        <end position="144"/>
    </location>
</feature>
<keyword evidence="2" id="KW-1133">Transmembrane helix</keyword>
<name>A0ABU7SV69_9LACO</name>
<organism evidence="3 4">
    <name type="scientific">Limosilactobacillus pontis</name>
    <dbReference type="NCBI Taxonomy" id="35787"/>
    <lineage>
        <taxon>Bacteria</taxon>
        <taxon>Bacillati</taxon>
        <taxon>Bacillota</taxon>
        <taxon>Bacilli</taxon>
        <taxon>Lactobacillales</taxon>
        <taxon>Lactobacillaceae</taxon>
        <taxon>Limosilactobacillus</taxon>
    </lineage>
</organism>
<protein>
    <submittedName>
        <fullName evidence="3">Phage holin, LLH family</fullName>
    </submittedName>
</protein>
<proteinExistence type="predicted"/>
<evidence type="ECO:0000256" key="2">
    <source>
        <dbReference type="SAM" id="Phobius"/>
    </source>
</evidence>
<sequence length="144" mass="15513">MKLITDIGNWLISSGTAAVLFIFAWKYLKPILQAKEEHASTLQSKELWGLIMAVADMSVSAMAHKDLTGSEKFEKAVDTTNKALLDNGYNIDDSVIKTAVQSAYEKSSLIPTSKPGEKADNSEQKGKAIAPDGTAKAIDPKEVA</sequence>
<feature type="transmembrane region" description="Helical" evidence="2">
    <location>
        <begin position="7"/>
        <end position="27"/>
    </location>
</feature>